<comment type="caution">
    <text evidence="6">The sequence shown here is derived from an EMBL/GenBank/DDBJ whole genome shotgun (WGS) entry which is preliminary data.</text>
</comment>
<evidence type="ECO:0000256" key="5">
    <source>
        <dbReference type="HAMAP-Rule" id="MF_00765"/>
    </source>
</evidence>
<keyword evidence="2 5" id="KW-0690">Ribosome biogenesis</keyword>
<evidence type="ECO:0000256" key="1">
    <source>
        <dbReference type="ARBA" id="ARBA00022490"/>
    </source>
</evidence>
<comment type="function">
    <text evidence="5">Member of a network of 50S ribosomal subunit biogenesis factors which assembles along the 30S-50S interface, preventing incorrect 23S rRNA structures from forming. Promotes peptidyl transferase center (PTC) maturation.</text>
</comment>
<proteinExistence type="inferred from homology"/>
<dbReference type="Gene3D" id="1.10.60.30">
    <property type="entry name" value="PSPTO4464-like domains"/>
    <property type="match status" value="2"/>
</dbReference>
<sequence length="169" mass="19779">MYDYDAKDEQDLPPSKSELKRQMQALQELGKKLLDLTATQLTTLNLDEELLDALEEHKRIKSHEAKRRHLQRIGKLMRSRDSQKIQAAMDIYDSSSSAHAQHFQNLEYWRDRLIAEDSALAEFVELWPECEVQLVRQLIRNTRKEAAADKPPASSRKLFRYMRKLADPS</sequence>
<evidence type="ECO:0000256" key="2">
    <source>
        <dbReference type="ARBA" id="ARBA00022517"/>
    </source>
</evidence>
<evidence type="ECO:0000256" key="3">
    <source>
        <dbReference type="ARBA" id="ARBA00022730"/>
    </source>
</evidence>
<dbReference type="EMBL" id="BSOR01000011">
    <property type="protein sequence ID" value="GLR63187.1"/>
    <property type="molecule type" value="Genomic_DNA"/>
</dbReference>
<dbReference type="HAMAP" id="MF_00765">
    <property type="entry name" value="DarP"/>
    <property type="match status" value="1"/>
</dbReference>
<dbReference type="SUPFAM" id="SSF158710">
    <property type="entry name" value="PSPTO4464-like"/>
    <property type="match status" value="1"/>
</dbReference>
<dbReference type="PANTHER" id="PTHR38101">
    <property type="entry name" value="UPF0307 PROTEIN YJGA"/>
    <property type="match status" value="1"/>
</dbReference>
<name>A0ABQ5ZXW8_9GAMM</name>
<dbReference type="CDD" id="cd16331">
    <property type="entry name" value="YjgA-like"/>
    <property type="match status" value="1"/>
</dbReference>
<evidence type="ECO:0000313" key="6">
    <source>
        <dbReference type="EMBL" id="GLR63187.1"/>
    </source>
</evidence>
<dbReference type="PIRSF" id="PIRSF016183">
    <property type="entry name" value="UCP016183"/>
    <property type="match status" value="1"/>
</dbReference>
<evidence type="ECO:0000313" key="7">
    <source>
        <dbReference type="Proteomes" id="UP001156682"/>
    </source>
</evidence>
<protein>
    <recommendedName>
        <fullName evidence="5">Dual-action ribosomal maturation protein DarP</fullName>
    </recommendedName>
    <alternativeName>
        <fullName evidence="5">Large ribosomal subunit assembly factor DarP</fullName>
    </alternativeName>
</protein>
<reference evidence="7" key="1">
    <citation type="journal article" date="2019" name="Int. J. Syst. Evol. Microbiol.">
        <title>The Global Catalogue of Microorganisms (GCM) 10K type strain sequencing project: providing services to taxonomists for standard genome sequencing and annotation.</title>
        <authorList>
            <consortium name="The Broad Institute Genomics Platform"/>
            <consortium name="The Broad Institute Genome Sequencing Center for Infectious Disease"/>
            <person name="Wu L."/>
            <person name="Ma J."/>
        </authorList>
    </citation>
    <scope>NUCLEOTIDE SEQUENCE [LARGE SCALE GENOMIC DNA]</scope>
    <source>
        <strain evidence="7">NBRC 100033</strain>
    </source>
</reference>
<keyword evidence="7" id="KW-1185">Reference proteome</keyword>
<dbReference type="NCBIfam" id="NF003593">
    <property type="entry name" value="PRK05255.1-1"/>
    <property type="match status" value="1"/>
</dbReference>
<dbReference type="InterPro" id="IPR006839">
    <property type="entry name" value="DarP"/>
</dbReference>
<comment type="subcellular location">
    <subcellularLocation>
        <location evidence="5">Cytoplasm</location>
    </subcellularLocation>
    <text evidence="5">Associates with late stage pre-50S ribosomal subunits.</text>
</comment>
<keyword evidence="1 5" id="KW-0963">Cytoplasm</keyword>
<dbReference type="Proteomes" id="UP001156682">
    <property type="component" value="Unassembled WGS sequence"/>
</dbReference>
<dbReference type="Pfam" id="PF04751">
    <property type="entry name" value="DarP"/>
    <property type="match status" value="1"/>
</dbReference>
<evidence type="ECO:0000256" key="4">
    <source>
        <dbReference type="ARBA" id="ARBA00022884"/>
    </source>
</evidence>
<gene>
    <name evidence="5" type="primary">darP</name>
    <name evidence="6" type="ORF">GCM10007878_06220</name>
</gene>
<accession>A0ABQ5ZXW8</accession>
<dbReference type="PANTHER" id="PTHR38101:SF1">
    <property type="entry name" value="UPF0307 PROTEIN YJGA"/>
    <property type="match status" value="1"/>
</dbReference>
<comment type="similarity">
    <text evidence="5">Belongs to the DarP family.</text>
</comment>
<keyword evidence="4 5" id="KW-0694">RNA-binding</keyword>
<keyword evidence="3 5" id="KW-0699">rRNA-binding</keyword>
<dbReference type="InterPro" id="IPR023153">
    <property type="entry name" value="DarP_sf"/>
</dbReference>
<organism evidence="6 7">
    <name type="scientific">Marinospirillum insulare</name>
    <dbReference type="NCBI Taxonomy" id="217169"/>
    <lineage>
        <taxon>Bacteria</taxon>
        <taxon>Pseudomonadati</taxon>
        <taxon>Pseudomonadota</taxon>
        <taxon>Gammaproteobacteria</taxon>
        <taxon>Oceanospirillales</taxon>
        <taxon>Oceanospirillaceae</taxon>
        <taxon>Marinospirillum</taxon>
    </lineage>
</organism>